<accession>A0AAD6S2E2</accession>
<keyword evidence="4" id="KW-1185">Reference proteome</keyword>
<reference evidence="3" key="1">
    <citation type="submission" date="2023-03" db="EMBL/GenBank/DDBJ databases">
        <title>Massive genome expansion in bonnet fungi (Mycena s.s.) driven by repeated elements and novel gene families across ecological guilds.</title>
        <authorList>
            <consortium name="Lawrence Berkeley National Laboratory"/>
            <person name="Harder C.B."/>
            <person name="Miyauchi S."/>
            <person name="Viragh M."/>
            <person name="Kuo A."/>
            <person name="Thoen E."/>
            <person name="Andreopoulos B."/>
            <person name="Lu D."/>
            <person name="Skrede I."/>
            <person name="Drula E."/>
            <person name="Henrissat B."/>
            <person name="Morin E."/>
            <person name="Kohler A."/>
            <person name="Barry K."/>
            <person name="LaButti K."/>
            <person name="Morin E."/>
            <person name="Salamov A."/>
            <person name="Lipzen A."/>
            <person name="Mereny Z."/>
            <person name="Hegedus B."/>
            <person name="Baldrian P."/>
            <person name="Stursova M."/>
            <person name="Weitz H."/>
            <person name="Taylor A."/>
            <person name="Grigoriev I.V."/>
            <person name="Nagy L.G."/>
            <person name="Martin F."/>
            <person name="Kauserud H."/>
        </authorList>
    </citation>
    <scope>NUCLEOTIDE SEQUENCE</scope>
    <source>
        <strain evidence="3">CBHHK200</strain>
    </source>
</reference>
<dbReference type="EMBL" id="JARJCM010000420">
    <property type="protein sequence ID" value="KAJ7017286.1"/>
    <property type="molecule type" value="Genomic_DNA"/>
</dbReference>
<evidence type="ECO:0000313" key="3">
    <source>
        <dbReference type="EMBL" id="KAJ7019981.1"/>
    </source>
</evidence>
<dbReference type="EMBL" id="JARJCM010000278">
    <property type="protein sequence ID" value="KAJ7019981.1"/>
    <property type="molecule type" value="Genomic_DNA"/>
</dbReference>
<sequence length="195" mass="21617">MAPAKVWRCSSRIKNRDCPPPVGAPPEPTTQNPRKNNHEIGRKINACPTVPHVNQIRVKIQRKLNIIAYRARALLPATTTSILHLPSPPNLSATPLLSPGQLTLQSASLIFSWRPLFNVPYFNSGGQSRRFSPILTPILASILSRFSNSLTVGESPESSNNRNRPESSKRLQSRFYDDSGPDYDSDFHLGPVVLT</sequence>
<protein>
    <submittedName>
        <fullName evidence="3">Uncharacterized protein</fullName>
    </submittedName>
</protein>
<evidence type="ECO:0000313" key="2">
    <source>
        <dbReference type="EMBL" id="KAJ7017286.1"/>
    </source>
</evidence>
<gene>
    <name evidence="2" type="ORF">C8F04DRAFT_1200780</name>
    <name evidence="3" type="ORF">C8F04DRAFT_1242318</name>
</gene>
<name>A0AAD6S2E2_9AGAR</name>
<organism evidence="3 4">
    <name type="scientific">Mycena alexandri</name>
    <dbReference type="NCBI Taxonomy" id="1745969"/>
    <lineage>
        <taxon>Eukaryota</taxon>
        <taxon>Fungi</taxon>
        <taxon>Dikarya</taxon>
        <taxon>Basidiomycota</taxon>
        <taxon>Agaricomycotina</taxon>
        <taxon>Agaricomycetes</taxon>
        <taxon>Agaricomycetidae</taxon>
        <taxon>Agaricales</taxon>
        <taxon>Marasmiineae</taxon>
        <taxon>Mycenaceae</taxon>
        <taxon>Mycena</taxon>
    </lineage>
</organism>
<proteinExistence type="predicted"/>
<comment type="caution">
    <text evidence="3">The sequence shown here is derived from an EMBL/GenBank/DDBJ whole genome shotgun (WGS) entry which is preliminary data.</text>
</comment>
<feature type="compositionally biased region" description="Pro residues" evidence="1">
    <location>
        <begin position="18"/>
        <end position="28"/>
    </location>
</feature>
<dbReference type="AlphaFoldDB" id="A0AAD6S2E2"/>
<feature type="region of interest" description="Disordered" evidence="1">
    <location>
        <begin position="15"/>
        <end position="36"/>
    </location>
</feature>
<dbReference type="Proteomes" id="UP001218188">
    <property type="component" value="Unassembled WGS sequence"/>
</dbReference>
<evidence type="ECO:0000313" key="4">
    <source>
        <dbReference type="Proteomes" id="UP001218188"/>
    </source>
</evidence>
<feature type="region of interest" description="Disordered" evidence="1">
    <location>
        <begin position="151"/>
        <end position="179"/>
    </location>
</feature>
<evidence type="ECO:0000256" key="1">
    <source>
        <dbReference type="SAM" id="MobiDB-lite"/>
    </source>
</evidence>